<evidence type="ECO:0000256" key="1">
    <source>
        <dbReference type="SAM" id="MobiDB-lite"/>
    </source>
</evidence>
<dbReference type="EMBL" id="JAGIXG020000001">
    <property type="protein sequence ID" value="KAI6785815.1"/>
    <property type="molecule type" value="Genomic_DNA"/>
</dbReference>
<protein>
    <recommendedName>
        <fullName evidence="2">DUF1996 domain-containing protein</fullName>
    </recommendedName>
</protein>
<feature type="compositionally biased region" description="Low complexity" evidence="1">
    <location>
        <begin position="388"/>
        <end position="403"/>
    </location>
</feature>
<dbReference type="InterPro" id="IPR018535">
    <property type="entry name" value="DUF1996"/>
</dbReference>
<dbReference type="Pfam" id="PF09362">
    <property type="entry name" value="DUF1996"/>
    <property type="match status" value="1"/>
</dbReference>
<dbReference type="GeneID" id="75832632"/>
<proteinExistence type="predicted"/>
<keyword evidence="4" id="KW-1185">Reference proteome</keyword>
<evidence type="ECO:0000259" key="2">
    <source>
        <dbReference type="Pfam" id="PF09362"/>
    </source>
</evidence>
<reference evidence="3" key="2">
    <citation type="submission" date="2022-07" db="EMBL/GenBank/DDBJ databases">
        <authorList>
            <person name="Goncalves M.F.M."/>
            <person name="Hilario S."/>
            <person name="Van De Peer Y."/>
            <person name="Esteves A.C."/>
            <person name="Alves A."/>
        </authorList>
    </citation>
    <scope>NUCLEOTIDE SEQUENCE</scope>
    <source>
        <strain evidence="3">MUM 19.33</strain>
    </source>
</reference>
<feature type="domain" description="DUF1996" evidence="2">
    <location>
        <begin position="42"/>
        <end position="304"/>
    </location>
</feature>
<evidence type="ECO:0000313" key="3">
    <source>
        <dbReference type="EMBL" id="KAI6785815.1"/>
    </source>
</evidence>
<dbReference type="Proteomes" id="UP001055219">
    <property type="component" value="Unassembled WGS sequence"/>
</dbReference>
<comment type="caution">
    <text evidence="3">The sequence shown here is derived from an EMBL/GenBank/DDBJ whole genome shotgun (WGS) entry which is preliminary data.</text>
</comment>
<feature type="region of interest" description="Disordered" evidence="1">
    <location>
        <begin position="485"/>
        <end position="511"/>
    </location>
</feature>
<organism evidence="3 4">
    <name type="scientific">Emericellopsis cladophorae</name>
    <dbReference type="NCBI Taxonomy" id="2686198"/>
    <lineage>
        <taxon>Eukaryota</taxon>
        <taxon>Fungi</taxon>
        <taxon>Dikarya</taxon>
        <taxon>Ascomycota</taxon>
        <taxon>Pezizomycotina</taxon>
        <taxon>Sordariomycetes</taxon>
        <taxon>Hypocreomycetidae</taxon>
        <taxon>Hypocreales</taxon>
        <taxon>Bionectriaceae</taxon>
        <taxon>Emericellopsis</taxon>
    </lineage>
</organism>
<name>A0A9P9Y9J4_9HYPO</name>
<dbReference type="PANTHER" id="PTHR43662:SF11">
    <property type="entry name" value="WSC DOMAIN-CONTAINING PROTEIN"/>
    <property type="match status" value="1"/>
</dbReference>
<dbReference type="OrthoDB" id="74764at2759"/>
<dbReference type="RefSeq" id="XP_051366671.1">
    <property type="nucleotide sequence ID" value="XM_051504385.1"/>
</dbReference>
<feature type="region of interest" description="Disordered" evidence="1">
    <location>
        <begin position="386"/>
        <end position="418"/>
    </location>
</feature>
<sequence>MKGFYYGAALAALAATGASAKDDRTFAVLRFTNKQLTQGPVDPIVSPGKRATHSHIVMGGSGFSSTATGEDLMNSQCTNAQIVGDNSAYWFPQLYFHDEDSGEFESVSVNYVNVYYFFEATDDEIVAFPPGLKILGGDPNAREMPAFGSATNLDPNKGPIQNVKWTCPRMNNEYNPPSWHEDSDGTECGVGDPINKGEGVGFPDQNCDGLYSPLRADVHMPSCYDPEKGLDDHKNNMAWPEDNGNGKLNCPEGTIHVPHLFLEVYWDTPDFKDRWTPGQKKQPFVLSSGDATGFSSHFDFMAGWDEDVLQNIIDTCDAGTSGMNNCPGVTVNDEDCTIPAEFDDKVIGTMSTLAGNCPLTGWRYGLDGMVDNVSDTVDDVVDEIDQPESNTSEAASSEPAAASQGLPEVSHAPTNVVENPFVPEESVEVEAEEEPVAEPVAPVSSAAPVVAEPVAPEPTIATTSCEKKIHTVWETVTETEKVYAEPTGSAKARRDSHGHNHSHLHGRRRFH</sequence>
<dbReference type="AlphaFoldDB" id="A0A9P9Y9J4"/>
<dbReference type="PANTHER" id="PTHR43662">
    <property type="match status" value="1"/>
</dbReference>
<accession>A0A9P9Y9J4</accession>
<feature type="compositionally biased region" description="Basic residues" evidence="1">
    <location>
        <begin position="499"/>
        <end position="511"/>
    </location>
</feature>
<evidence type="ECO:0000313" key="4">
    <source>
        <dbReference type="Proteomes" id="UP001055219"/>
    </source>
</evidence>
<reference evidence="3" key="1">
    <citation type="journal article" date="2021" name="J Fungi (Basel)">
        <title>Genomic and Metabolomic Analyses of the Marine Fungus Emericellopsis cladophorae: Insights into Saltwater Adaptability Mechanisms and Its Biosynthetic Potential.</title>
        <authorList>
            <person name="Goncalves M.F.M."/>
            <person name="Hilario S."/>
            <person name="Van de Peer Y."/>
            <person name="Esteves A.C."/>
            <person name="Alves A."/>
        </authorList>
    </citation>
    <scope>NUCLEOTIDE SEQUENCE</scope>
    <source>
        <strain evidence="3">MUM 19.33</strain>
    </source>
</reference>
<gene>
    <name evidence="3" type="ORF">J7T54_006154</name>
</gene>